<dbReference type="Gene3D" id="1.10.540.10">
    <property type="entry name" value="Acyl-CoA dehydrogenase/oxidase, N-terminal domain"/>
    <property type="match status" value="1"/>
</dbReference>
<dbReference type="KEGG" id="zal:AZF00_06125"/>
<reference evidence="8 9" key="1">
    <citation type="submission" date="2015-12" db="EMBL/GenBank/DDBJ databases">
        <authorList>
            <person name="Shamseldin A."/>
            <person name="Moawad H."/>
            <person name="Abd El-Rahim W.M."/>
            <person name="Sadowsky M.J."/>
        </authorList>
    </citation>
    <scope>NUCLEOTIDE SEQUENCE [LARGE SCALE GENOMIC DNA]</scope>
    <source>
        <strain evidence="8 9">SM2</strain>
    </source>
</reference>
<sequence length="375" mass="41172">MDFSLNEEQLMLKDSVAKYLLANYSPEQRSANIMQSGGVSHWTHFAELGWLTVPFTEEVGGFGGSIVDTCVLMEEFGKVLVVEPYWPSIVLAGQLIARSSNTALCEGILPQLMAGELQASFAWLEGQGTFCLSHVSATAKLDGDDYILNGQKQLVLNAAADIILLPARTRGEVNSEQGISLFKIDAQDPAIEREEVVLMDGQRAVNIRFTNLRVPAENMLTAEGDAYPLIADVVGEALIALCAEAVGAMEYLYKATADYANTRKQFGTAIGKFQALQHRMVDMFMATELCRSLLIRAQCSVLDGSSERQKDIAALKSMVGKYGRQVAEEAVQLHGGMGVSNEMPIGHYLKRLMMIDSYFGSALHQRREYCELSYA</sequence>
<evidence type="ECO:0000259" key="7">
    <source>
        <dbReference type="Pfam" id="PF02771"/>
    </source>
</evidence>
<dbReference type="InterPro" id="IPR036250">
    <property type="entry name" value="AcylCo_DH-like_C"/>
</dbReference>
<dbReference type="Proteomes" id="UP000074119">
    <property type="component" value="Chromosome"/>
</dbReference>
<dbReference type="CDD" id="cd00567">
    <property type="entry name" value="ACAD"/>
    <property type="match status" value="1"/>
</dbReference>
<dbReference type="Pfam" id="PF02771">
    <property type="entry name" value="Acyl-CoA_dh_N"/>
    <property type="match status" value="1"/>
</dbReference>
<evidence type="ECO:0000256" key="5">
    <source>
        <dbReference type="ARBA" id="ARBA00023002"/>
    </source>
</evidence>
<dbReference type="InterPro" id="IPR013786">
    <property type="entry name" value="AcylCoA_DH/ox_N"/>
</dbReference>
<dbReference type="InterPro" id="IPR009075">
    <property type="entry name" value="AcylCo_DH/oxidase_C"/>
</dbReference>
<dbReference type="STRING" id="1470434.AZF00_06125"/>
<evidence type="ECO:0000313" key="8">
    <source>
        <dbReference type="EMBL" id="AMO67905.1"/>
    </source>
</evidence>
<comment type="cofactor">
    <cofactor evidence="1">
        <name>FAD</name>
        <dbReference type="ChEBI" id="CHEBI:57692"/>
    </cofactor>
</comment>
<evidence type="ECO:0000256" key="3">
    <source>
        <dbReference type="ARBA" id="ARBA00022630"/>
    </source>
</evidence>
<dbReference type="SUPFAM" id="SSF56645">
    <property type="entry name" value="Acyl-CoA dehydrogenase NM domain-like"/>
    <property type="match status" value="1"/>
</dbReference>
<dbReference type="Pfam" id="PF00441">
    <property type="entry name" value="Acyl-CoA_dh_1"/>
    <property type="match status" value="1"/>
</dbReference>
<keyword evidence="4" id="KW-0274">FAD</keyword>
<dbReference type="EMBL" id="CP014544">
    <property type="protein sequence ID" value="AMO67905.1"/>
    <property type="molecule type" value="Genomic_DNA"/>
</dbReference>
<dbReference type="SUPFAM" id="SSF47203">
    <property type="entry name" value="Acyl-CoA dehydrogenase C-terminal domain-like"/>
    <property type="match status" value="1"/>
</dbReference>
<dbReference type="InterPro" id="IPR046373">
    <property type="entry name" value="Acyl-CoA_Oxase/DH_mid-dom_sf"/>
</dbReference>
<proteinExistence type="inferred from homology"/>
<feature type="domain" description="Acyl-CoA dehydrogenase/oxidase C-terminal" evidence="6">
    <location>
        <begin position="239"/>
        <end position="362"/>
    </location>
</feature>
<gene>
    <name evidence="8" type="ORF">AZF00_06125</name>
</gene>
<dbReference type="Gene3D" id="1.20.140.10">
    <property type="entry name" value="Butyryl-CoA Dehydrogenase, subunit A, domain 3"/>
    <property type="match status" value="1"/>
</dbReference>
<feature type="domain" description="Acyl-CoA dehydrogenase/oxidase N-terminal" evidence="7">
    <location>
        <begin position="6"/>
        <end position="116"/>
    </location>
</feature>
<accession>A0A127M3R6</accession>
<dbReference type="GO" id="GO:0050660">
    <property type="term" value="F:flavin adenine dinucleotide binding"/>
    <property type="evidence" value="ECO:0007669"/>
    <property type="project" value="InterPro"/>
</dbReference>
<dbReference type="AlphaFoldDB" id="A0A127M3R6"/>
<dbReference type="RefSeq" id="WP_062383360.1">
    <property type="nucleotide sequence ID" value="NZ_CP014544.1"/>
</dbReference>
<dbReference type="Gene3D" id="2.40.110.10">
    <property type="entry name" value="Butyryl-CoA Dehydrogenase, subunit A, domain 2"/>
    <property type="match status" value="1"/>
</dbReference>
<evidence type="ECO:0000256" key="4">
    <source>
        <dbReference type="ARBA" id="ARBA00022827"/>
    </source>
</evidence>
<name>A0A127M3R6_9GAMM</name>
<dbReference type="PANTHER" id="PTHR43884">
    <property type="entry name" value="ACYL-COA DEHYDROGENASE"/>
    <property type="match status" value="1"/>
</dbReference>
<dbReference type="GO" id="GO:0003995">
    <property type="term" value="F:acyl-CoA dehydrogenase activity"/>
    <property type="evidence" value="ECO:0007669"/>
    <property type="project" value="TreeGrafter"/>
</dbReference>
<comment type="similarity">
    <text evidence="2">Belongs to the acyl-CoA dehydrogenase family.</text>
</comment>
<evidence type="ECO:0000256" key="1">
    <source>
        <dbReference type="ARBA" id="ARBA00001974"/>
    </source>
</evidence>
<protein>
    <recommendedName>
        <fullName evidence="10">Acyl-CoA dehydrogenase</fullName>
    </recommendedName>
</protein>
<keyword evidence="5" id="KW-0560">Oxidoreductase</keyword>
<evidence type="ECO:0008006" key="10">
    <source>
        <dbReference type="Google" id="ProtNLM"/>
    </source>
</evidence>
<evidence type="ECO:0000256" key="2">
    <source>
        <dbReference type="ARBA" id="ARBA00009347"/>
    </source>
</evidence>
<dbReference type="InterPro" id="IPR009100">
    <property type="entry name" value="AcylCoA_DH/oxidase_NM_dom_sf"/>
</dbReference>
<dbReference type="InterPro" id="IPR037069">
    <property type="entry name" value="AcylCoA_DH/ox_N_sf"/>
</dbReference>
<keyword evidence="3" id="KW-0285">Flavoprotein</keyword>
<organism evidence="8 9">
    <name type="scientific">Zhongshania aliphaticivorans</name>
    <dbReference type="NCBI Taxonomy" id="1470434"/>
    <lineage>
        <taxon>Bacteria</taxon>
        <taxon>Pseudomonadati</taxon>
        <taxon>Pseudomonadota</taxon>
        <taxon>Gammaproteobacteria</taxon>
        <taxon>Cellvibrionales</taxon>
        <taxon>Spongiibacteraceae</taxon>
        <taxon>Zhongshania</taxon>
    </lineage>
</organism>
<evidence type="ECO:0000259" key="6">
    <source>
        <dbReference type="Pfam" id="PF00441"/>
    </source>
</evidence>
<dbReference type="PANTHER" id="PTHR43884:SF20">
    <property type="entry name" value="ACYL-COA DEHYDROGENASE FADE28"/>
    <property type="match status" value="1"/>
</dbReference>
<evidence type="ECO:0000313" key="9">
    <source>
        <dbReference type="Proteomes" id="UP000074119"/>
    </source>
</evidence>